<accession>A0ABV0B588</accession>
<protein>
    <submittedName>
        <fullName evidence="1">Uncharacterized protein</fullName>
    </submittedName>
</protein>
<sequence length="135" mass="14286">MLSQPSSGLAAPTTSSLSERLNAVQFKSTQIAAALEVLATLPRDHKRDLGAQATALHAYARDAGFADDALAGAALHARVAAVKKWAEAHDPLRQSDAQAVVEAAARQPLVQTAAGLDFEASAFQELILFIEELPW</sequence>
<evidence type="ECO:0000313" key="1">
    <source>
        <dbReference type="EMBL" id="MEN3746026.1"/>
    </source>
</evidence>
<evidence type="ECO:0000313" key="2">
    <source>
        <dbReference type="Proteomes" id="UP001427805"/>
    </source>
</evidence>
<proteinExistence type="predicted"/>
<dbReference type="EMBL" id="JBDIZK010000001">
    <property type="protein sequence ID" value="MEN3746026.1"/>
    <property type="molecule type" value="Genomic_DNA"/>
</dbReference>
<comment type="caution">
    <text evidence="1">The sequence shown here is derived from an EMBL/GenBank/DDBJ whole genome shotgun (WGS) entry which is preliminary data.</text>
</comment>
<dbReference type="RefSeq" id="WP_346245019.1">
    <property type="nucleotide sequence ID" value="NZ_JBDIZK010000001.1"/>
</dbReference>
<organism evidence="1 2">
    <name type="scientific">Sphingomonas rustica</name>
    <dbReference type="NCBI Taxonomy" id="3103142"/>
    <lineage>
        <taxon>Bacteria</taxon>
        <taxon>Pseudomonadati</taxon>
        <taxon>Pseudomonadota</taxon>
        <taxon>Alphaproteobacteria</taxon>
        <taxon>Sphingomonadales</taxon>
        <taxon>Sphingomonadaceae</taxon>
        <taxon>Sphingomonas</taxon>
    </lineage>
</organism>
<keyword evidence="2" id="KW-1185">Reference proteome</keyword>
<reference evidence="1 2" key="1">
    <citation type="submission" date="2024-05" db="EMBL/GenBank/DDBJ databases">
        <title>Sphingomonas sp. HF-S3 16S ribosomal RNA gene Genome sequencing and assembly.</title>
        <authorList>
            <person name="Lee H."/>
        </authorList>
    </citation>
    <scope>NUCLEOTIDE SEQUENCE [LARGE SCALE GENOMIC DNA]</scope>
    <source>
        <strain evidence="1 2">HF-S3</strain>
    </source>
</reference>
<gene>
    <name evidence="1" type="ORF">TPR58_02515</name>
</gene>
<name>A0ABV0B588_9SPHN</name>
<dbReference type="Proteomes" id="UP001427805">
    <property type="component" value="Unassembled WGS sequence"/>
</dbReference>